<evidence type="ECO:0000313" key="8">
    <source>
        <dbReference type="EMBL" id="MPY38420.1"/>
    </source>
</evidence>
<feature type="domain" description="2Fe-2S ferredoxin-type" evidence="7">
    <location>
        <begin position="2"/>
        <end position="106"/>
    </location>
</feature>
<comment type="cofactor">
    <cofactor evidence="6">
        <name>[2Fe-2S] cluster</name>
        <dbReference type="ChEBI" id="CHEBI:190135"/>
    </cofactor>
</comment>
<dbReference type="InterPro" id="IPR012675">
    <property type="entry name" value="Beta-grasp_dom_sf"/>
</dbReference>
<keyword evidence="2" id="KW-0001">2Fe-2S</keyword>
<dbReference type="PRINTS" id="PR00355">
    <property type="entry name" value="ADRENODOXIN"/>
</dbReference>
<dbReference type="GO" id="GO:0009055">
    <property type="term" value="F:electron transfer activity"/>
    <property type="evidence" value="ECO:0007669"/>
    <property type="project" value="TreeGrafter"/>
</dbReference>
<keyword evidence="3" id="KW-0479">Metal-binding</keyword>
<keyword evidence="9" id="KW-1185">Reference proteome</keyword>
<evidence type="ECO:0000256" key="5">
    <source>
        <dbReference type="ARBA" id="ARBA00023014"/>
    </source>
</evidence>
<evidence type="ECO:0000256" key="2">
    <source>
        <dbReference type="ARBA" id="ARBA00022714"/>
    </source>
</evidence>
<dbReference type="PROSITE" id="PS51085">
    <property type="entry name" value="2FE2S_FER_2"/>
    <property type="match status" value="1"/>
</dbReference>
<sequence>MPTIHYICPDGTRRDVEAAAGLSVMEAAVKQGVPGLIAECGGAAACATCHVYVDEKFAAAVGEADDIEAEMLDDAMAERRPTSRLACQIEIGDALDGMEIEIAAVQ</sequence>
<dbReference type="InterPro" id="IPR001041">
    <property type="entry name" value="2Fe-2S_ferredoxin-type"/>
</dbReference>
<accession>A0A5N8VT58</accession>
<evidence type="ECO:0000256" key="6">
    <source>
        <dbReference type="ARBA" id="ARBA00034078"/>
    </source>
</evidence>
<dbReference type="InterPro" id="IPR036010">
    <property type="entry name" value="2Fe-2S_ferredoxin-like_sf"/>
</dbReference>
<dbReference type="GO" id="GO:0005829">
    <property type="term" value="C:cytosol"/>
    <property type="evidence" value="ECO:0007669"/>
    <property type="project" value="TreeGrafter"/>
</dbReference>
<evidence type="ECO:0000256" key="4">
    <source>
        <dbReference type="ARBA" id="ARBA00023004"/>
    </source>
</evidence>
<comment type="caution">
    <text evidence="8">The sequence shown here is derived from an EMBL/GenBank/DDBJ whole genome shotgun (WGS) entry which is preliminary data.</text>
</comment>
<organism evidence="8 9">
    <name type="scientific">Streptomyces phyllanthi</name>
    <dbReference type="NCBI Taxonomy" id="1803180"/>
    <lineage>
        <taxon>Bacteria</taxon>
        <taxon>Bacillati</taxon>
        <taxon>Actinomycetota</taxon>
        <taxon>Actinomycetes</taxon>
        <taxon>Kitasatosporales</taxon>
        <taxon>Streptomycetaceae</taxon>
        <taxon>Streptomyces</taxon>
    </lineage>
</organism>
<dbReference type="RefSeq" id="WP_152779104.1">
    <property type="nucleotide sequence ID" value="NZ_BAABEQ010000021.1"/>
</dbReference>
<dbReference type="PANTHER" id="PTHR23426:SF65">
    <property type="entry name" value="FERREDOXIN-2, MITOCHONDRIAL"/>
    <property type="match status" value="1"/>
</dbReference>
<gene>
    <name evidence="8" type="ORF">FNH04_00095</name>
</gene>
<evidence type="ECO:0000313" key="9">
    <source>
        <dbReference type="Proteomes" id="UP000326979"/>
    </source>
</evidence>
<name>A0A5N8VT58_9ACTN</name>
<comment type="similarity">
    <text evidence="1">Belongs to the adrenodoxin/putidaredoxin family.</text>
</comment>
<dbReference type="PANTHER" id="PTHR23426">
    <property type="entry name" value="FERREDOXIN/ADRENODOXIN"/>
    <property type="match status" value="1"/>
</dbReference>
<dbReference type="AlphaFoldDB" id="A0A5N8VT58"/>
<dbReference type="PROSITE" id="PS00814">
    <property type="entry name" value="ADX"/>
    <property type="match status" value="1"/>
</dbReference>
<dbReference type="Pfam" id="PF00111">
    <property type="entry name" value="Fer2"/>
    <property type="match status" value="1"/>
</dbReference>
<dbReference type="Proteomes" id="UP000326979">
    <property type="component" value="Unassembled WGS sequence"/>
</dbReference>
<dbReference type="GO" id="GO:0051537">
    <property type="term" value="F:2 iron, 2 sulfur cluster binding"/>
    <property type="evidence" value="ECO:0007669"/>
    <property type="project" value="UniProtKB-KW"/>
</dbReference>
<dbReference type="InterPro" id="IPR001055">
    <property type="entry name" value="Adrenodoxin-like"/>
</dbReference>
<dbReference type="Gene3D" id="3.10.20.30">
    <property type="match status" value="1"/>
</dbReference>
<evidence type="ECO:0000256" key="1">
    <source>
        <dbReference type="ARBA" id="ARBA00010914"/>
    </source>
</evidence>
<dbReference type="GO" id="GO:0140647">
    <property type="term" value="P:P450-containing electron transport chain"/>
    <property type="evidence" value="ECO:0007669"/>
    <property type="project" value="InterPro"/>
</dbReference>
<keyword evidence="5" id="KW-0411">Iron-sulfur</keyword>
<dbReference type="OrthoDB" id="9799640at2"/>
<dbReference type="SUPFAM" id="SSF54292">
    <property type="entry name" value="2Fe-2S ferredoxin-like"/>
    <property type="match status" value="1"/>
</dbReference>
<proteinExistence type="inferred from homology"/>
<keyword evidence="4" id="KW-0408">Iron</keyword>
<protein>
    <submittedName>
        <fullName evidence="8">2Fe-2S iron-sulfur cluster binding domain-containing protein</fullName>
    </submittedName>
</protein>
<reference evidence="8 9" key="1">
    <citation type="submission" date="2019-07" db="EMBL/GenBank/DDBJ databases">
        <title>New species of Amycolatopsis and Streptomyces.</title>
        <authorList>
            <person name="Duangmal K."/>
            <person name="Teo W.F.A."/>
            <person name="Lipun K."/>
        </authorList>
    </citation>
    <scope>NUCLEOTIDE SEQUENCE [LARGE SCALE GENOMIC DNA]</scope>
    <source>
        <strain evidence="8 9">TISTR 2346</strain>
    </source>
</reference>
<dbReference type="GO" id="GO:0046872">
    <property type="term" value="F:metal ion binding"/>
    <property type="evidence" value="ECO:0007669"/>
    <property type="project" value="UniProtKB-KW"/>
</dbReference>
<dbReference type="InterPro" id="IPR018298">
    <property type="entry name" value="Adrenodoxin_Fe-S_BS"/>
</dbReference>
<dbReference type="CDD" id="cd00207">
    <property type="entry name" value="fer2"/>
    <property type="match status" value="1"/>
</dbReference>
<evidence type="ECO:0000259" key="7">
    <source>
        <dbReference type="PROSITE" id="PS51085"/>
    </source>
</evidence>
<evidence type="ECO:0000256" key="3">
    <source>
        <dbReference type="ARBA" id="ARBA00022723"/>
    </source>
</evidence>
<dbReference type="EMBL" id="VJZE01000001">
    <property type="protein sequence ID" value="MPY38420.1"/>
    <property type="molecule type" value="Genomic_DNA"/>
</dbReference>